<comment type="caution">
    <text evidence="6">The sequence shown here is derived from an EMBL/GenBank/DDBJ whole genome shotgun (WGS) entry which is preliminary data.</text>
</comment>
<evidence type="ECO:0000256" key="4">
    <source>
        <dbReference type="ARBA" id="ARBA00023242"/>
    </source>
</evidence>
<dbReference type="PROSITE" id="PS51526">
    <property type="entry name" value="RFX_DBD"/>
    <property type="match status" value="1"/>
</dbReference>
<dbReference type="Proteomes" id="UP000077521">
    <property type="component" value="Unassembled WGS sequence"/>
</dbReference>
<evidence type="ECO:0000313" key="7">
    <source>
        <dbReference type="Proteomes" id="UP000077521"/>
    </source>
</evidence>
<feature type="compositionally biased region" description="Basic and acidic residues" evidence="5">
    <location>
        <begin position="911"/>
        <end position="924"/>
    </location>
</feature>
<dbReference type="EMBL" id="LWDF02000151">
    <property type="protein sequence ID" value="KAE8255756.1"/>
    <property type="molecule type" value="Genomic_DNA"/>
</dbReference>
<dbReference type="OrthoDB" id="338531at2759"/>
<dbReference type="GO" id="GO:0003677">
    <property type="term" value="F:DNA binding"/>
    <property type="evidence" value="ECO:0007669"/>
    <property type="project" value="InterPro"/>
</dbReference>
<dbReference type="PANTHER" id="PTHR22970:SF14">
    <property type="entry name" value="AT-RICH INTERACTIVE DOMAIN-CONTAINING PROTEIN 2"/>
    <property type="match status" value="1"/>
</dbReference>
<feature type="region of interest" description="Disordered" evidence="5">
    <location>
        <begin position="402"/>
        <end position="427"/>
    </location>
</feature>
<keyword evidence="1" id="KW-0156">Chromatin regulator</keyword>
<evidence type="ECO:0000256" key="1">
    <source>
        <dbReference type="ARBA" id="ARBA00022853"/>
    </source>
</evidence>
<feature type="compositionally biased region" description="Low complexity" evidence="5">
    <location>
        <begin position="19"/>
        <end position="39"/>
    </location>
</feature>
<reference evidence="6" key="2">
    <citation type="journal article" date="2019" name="IMA Fungus">
        <title>Genome sequencing and comparison of five Tilletia species to identify candidate genes for the detection of regulated species infecting wheat.</title>
        <authorList>
            <person name="Nguyen H.D.T."/>
            <person name="Sultana T."/>
            <person name="Kesanakurti P."/>
            <person name="Hambleton S."/>
        </authorList>
    </citation>
    <scope>NUCLEOTIDE SEQUENCE</scope>
    <source>
        <strain evidence="6">DAOMC 236416</strain>
    </source>
</reference>
<keyword evidence="2" id="KW-0805">Transcription regulation</keyword>
<evidence type="ECO:0000256" key="5">
    <source>
        <dbReference type="SAM" id="MobiDB-lite"/>
    </source>
</evidence>
<dbReference type="InterPro" id="IPR003150">
    <property type="entry name" value="DNA-bd_RFX"/>
</dbReference>
<feature type="region of interest" description="Disordered" evidence="5">
    <location>
        <begin position="897"/>
        <end position="939"/>
    </location>
</feature>
<protein>
    <submittedName>
        <fullName evidence="6">Uncharacterized protein</fullName>
    </submittedName>
</protein>
<evidence type="ECO:0000256" key="2">
    <source>
        <dbReference type="ARBA" id="ARBA00023015"/>
    </source>
</evidence>
<dbReference type="AlphaFoldDB" id="A0A177TD37"/>
<dbReference type="PANTHER" id="PTHR22970">
    <property type="entry name" value="AT-RICH INTERACTIVE DOMAIN-CONTAINING PROTEIN 2"/>
    <property type="match status" value="1"/>
</dbReference>
<proteinExistence type="predicted"/>
<dbReference type="GO" id="GO:0006325">
    <property type="term" value="P:chromatin organization"/>
    <property type="evidence" value="ECO:0007669"/>
    <property type="project" value="UniProtKB-KW"/>
</dbReference>
<dbReference type="GO" id="GO:0006355">
    <property type="term" value="P:regulation of DNA-templated transcription"/>
    <property type="evidence" value="ECO:0007669"/>
    <property type="project" value="InterPro"/>
</dbReference>
<accession>A0A177TD37</accession>
<evidence type="ECO:0000313" key="6">
    <source>
        <dbReference type="EMBL" id="KAE8255756.1"/>
    </source>
</evidence>
<dbReference type="GO" id="GO:0016586">
    <property type="term" value="C:RSC-type complex"/>
    <property type="evidence" value="ECO:0007669"/>
    <property type="project" value="TreeGrafter"/>
</dbReference>
<keyword evidence="7" id="KW-1185">Reference proteome</keyword>
<keyword evidence="4" id="KW-0539">Nucleus</keyword>
<name>A0A177TD37_9BASI</name>
<organism evidence="6 7">
    <name type="scientific">Tilletia indica</name>
    <dbReference type="NCBI Taxonomy" id="43049"/>
    <lineage>
        <taxon>Eukaryota</taxon>
        <taxon>Fungi</taxon>
        <taxon>Dikarya</taxon>
        <taxon>Basidiomycota</taxon>
        <taxon>Ustilaginomycotina</taxon>
        <taxon>Exobasidiomycetes</taxon>
        <taxon>Tilletiales</taxon>
        <taxon>Tilletiaceae</taxon>
        <taxon>Tilletia</taxon>
    </lineage>
</organism>
<feature type="region of interest" description="Disordered" evidence="5">
    <location>
        <begin position="14"/>
        <end position="87"/>
    </location>
</feature>
<evidence type="ECO:0000256" key="3">
    <source>
        <dbReference type="ARBA" id="ARBA00023163"/>
    </source>
</evidence>
<feature type="compositionally biased region" description="Polar residues" evidence="5">
    <location>
        <begin position="58"/>
        <end position="70"/>
    </location>
</feature>
<sequence length="1169" mass="125402">MSLYGGYAARGSLAGGSGASLSSGPNTPAGAATPPASSTRRPVGRPRKTAPAGHLIQSAPQATAFSTPQAQRIAHQAHASSSQPHPLSGAAVPVVPIGQTVHPYAYAARLRQGGPLKDGQEMQLYLIPGPTNRMLLSVRSGIPSQIDWGLNKLVQSSFAFSEGIQFEQLPGLFDQLLTFPGRVARAWSGADAEQWAQEHFEIDEPPEVYCPPEGHFAHEMGAHPAAHHEPSTYLPASSSSKVTLPSFVPSQVPSHASLLRRALEAGLVLRNLSMMPLNSRWLAQSNPQARQRLSEIVRVVSEVLRIARPKGIIPKGTDVHGGSLVQEEQLLRDDSITIENLSALELEGLTELKCYMLDLFETIAPLVSLEYGAPANFGVVLSTRKRVHGAAATAAFAAQERRSEKLRQHGSTADKLASHQGDASRTPVPAPADSIFHSLLSLVHHSSDRSLVIASLRCLSALGGYSMRNRSVGFTEREWEVAEVVAGGDVAQDDENAPVAYVTKVHSPGLLHLTALLIPLLHLRRTDPHPSLRSMGTQLGHTALANLPANGIAPSVKLEGDTDIGEAALDLLSQLVQIEGNALRIGIIGAGCDMSDSPKDSTQQNSAINASETFVDHVKTDLANAGSPLAPTSLFSFLTLLLPFQRVAWLRTSQLSWNTSLLPSSLPSLQKHETSQRMLRQQRRRIQRRLLGYRDDEESMEERFMRKRLRTWEAVELEGLQEPERAIRWMKLVFALSPDAELTQMEFWQSYQDEFRASHSQAELLNAGELIKLIAQVFPGASAVVVKPAPNAPQRFIIKGLDYDQREEHGPLECRWTLCDHPSITSGLSLAAHIRAHVDACPPQSLRCRWAGFYPCPYVVPDVGMPSTDSGDKGRRQYSEVERRDILHRHLLTHVQKRGLDDMGSSAGESVLDKDGSSPKRIRLDTSTPGPVRPGTVDRPGTLYYTVARTPMDPATSAPIGAASISSMILRTLARTASRVLDRAGLRPELPSSLDLVPEGSLLDNDAAAQDARIRALANVFGAPANSNSNSNDNDKFGFPALPQDDGSGAAAAKAAAAAAAASAAAKNNASETSDKVVQANDNLIRDIFGTVMATGAGALTAGTSLGTGSAASDEDAAIAAANAIMDGLLSVEATMIGTSGENDVLCPALNDALVELRHEGIRSVYMDI</sequence>
<dbReference type="InterPro" id="IPR052406">
    <property type="entry name" value="Chromatin_Remodeling_Comp"/>
</dbReference>
<reference evidence="6" key="1">
    <citation type="submission" date="2016-04" db="EMBL/GenBank/DDBJ databases">
        <authorList>
            <person name="Nguyen H.D."/>
            <person name="Samba Siva P."/>
            <person name="Cullis J."/>
            <person name="Levesque C.A."/>
            <person name="Hambleton S."/>
        </authorList>
    </citation>
    <scope>NUCLEOTIDE SEQUENCE</scope>
    <source>
        <strain evidence="6">DAOMC 236416</strain>
    </source>
</reference>
<gene>
    <name evidence="6" type="ORF">A4X13_0g2923</name>
</gene>
<keyword evidence="3" id="KW-0804">Transcription</keyword>